<accession>A0ABT9QBM5</accession>
<dbReference type="PROSITE" id="PS50043">
    <property type="entry name" value="HTH_LUXR_2"/>
    <property type="match status" value="1"/>
</dbReference>
<dbReference type="Gene3D" id="1.10.10.10">
    <property type="entry name" value="Winged helix-like DNA-binding domain superfamily/Winged helix DNA-binding domain"/>
    <property type="match status" value="1"/>
</dbReference>
<dbReference type="RefSeq" id="WP_307558835.1">
    <property type="nucleotide sequence ID" value="NZ_JAUSQU010000001.1"/>
</dbReference>
<sequence length="763" mass="81006">MRGRRSEWAAVLKLLRTVSSAHQSVTLVEGEPGIGKSLLLLEAASVASARGIAVAAGRADQLGRLMPLGPLLSALEESPAPIITARHTFPFPEGSGLLLWLAEQVQTSLKERTDSGPLLVTLDDLQWADPATLMALRTLPARLASRPVSWLLARRTAPGHDDADRLFDLLEEEGATRILLHPLDDGAVAELSADVLGAPAGEELAVLAAQAGGNPLLLSELLTGLREENCVRVEGGVARLTGSALPRRVHTAVRRRLDELGTKTRHLLEATAVLGRSFSPTYAAELLGETPTALLPALREALAAGVLVATADELVFRHELLWRSVVERVPPPVRQALHHQIEHNPPTRPTPAYRRSGGSGGSTAGSPVDLSLLAWDEGRLSHALDLAREAVERPADGCRPQPRTVLATMLADLWLLDEAETAAASAEAEAVGQPLWAAGIAVLRARLALAAGRLDSAIERAETGLTAAGVLGDPALVSSAVAVLGLASLRAGDLPRAVRFMERDPAGSARGMAPYARFRSELTAGRISEARDGAEAAMSSLGQVYDALPGHTGALTCDPTAAAWLVRVAMATGDPQRADAVVDAAEHLAWNNPTLSGPAVAAVHARGLRDHDPDALGRAAAGHAGAWARASAAEDLGVLLSVDHGSRDLAVDRLNDALTWYGAADATRDEARVRGRLRALGERRRHWVRTDHPVSGWASLTGTEHAVCDLVAQGLTNRETAEQMFISEHTVAFHLRQVFRKLNIRSRVELARRSAEESVHPRG</sequence>
<dbReference type="PANTHER" id="PTHR16305">
    <property type="entry name" value="TESTICULAR SOLUBLE ADENYLYL CYCLASE"/>
    <property type="match status" value="1"/>
</dbReference>
<evidence type="ECO:0000313" key="5">
    <source>
        <dbReference type="EMBL" id="MDP9844172.1"/>
    </source>
</evidence>
<reference evidence="5 6" key="1">
    <citation type="submission" date="2023-07" db="EMBL/GenBank/DDBJ databases">
        <title>Sequencing the genomes of 1000 actinobacteria strains.</title>
        <authorList>
            <person name="Klenk H.-P."/>
        </authorList>
    </citation>
    <scope>NUCLEOTIDE SEQUENCE [LARGE SCALE GENOMIC DNA]</scope>
    <source>
        <strain evidence="5 6">DSM 46740</strain>
    </source>
</reference>
<dbReference type="Pfam" id="PF13191">
    <property type="entry name" value="AAA_16"/>
    <property type="match status" value="1"/>
</dbReference>
<dbReference type="PANTHER" id="PTHR16305:SF35">
    <property type="entry name" value="TRANSCRIPTIONAL ACTIVATOR DOMAIN"/>
    <property type="match status" value="1"/>
</dbReference>
<keyword evidence="1" id="KW-0547">Nucleotide-binding</keyword>
<organism evidence="5 6">
    <name type="scientific">Streptosporangium lutulentum</name>
    <dbReference type="NCBI Taxonomy" id="1461250"/>
    <lineage>
        <taxon>Bacteria</taxon>
        <taxon>Bacillati</taxon>
        <taxon>Actinomycetota</taxon>
        <taxon>Actinomycetes</taxon>
        <taxon>Streptosporangiales</taxon>
        <taxon>Streptosporangiaceae</taxon>
        <taxon>Streptosporangium</taxon>
    </lineage>
</organism>
<evidence type="ECO:0000313" key="6">
    <source>
        <dbReference type="Proteomes" id="UP001225356"/>
    </source>
</evidence>
<dbReference type="SMART" id="SM00421">
    <property type="entry name" value="HTH_LUXR"/>
    <property type="match status" value="1"/>
</dbReference>
<name>A0ABT9QBM5_9ACTN</name>
<dbReference type="EMBL" id="JAUSQU010000001">
    <property type="protein sequence ID" value="MDP9844172.1"/>
    <property type="molecule type" value="Genomic_DNA"/>
</dbReference>
<dbReference type="SUPFAM" id="SSF46894">
    <property type="entry name" value="C-terminal effector domain of the bipartite response regulators"/>
    <property type="match status" value="1"/>
</dbReference>
<dbReference type="GO" id="GO:0003677">
    <property type="term" value="F:DNA binding"/>
    <property type="evidence" value="ECO:0007669"/>
    <property type="project" value="UniProtKB-KW"/>
</dbReference>
<dbReference type="SUPFAM" id="SSF52540">
    <property type="entry name" value="P-loop containing nucleoside triphosphate hydrolases"/>
    <property type="match status" value="1"/>
</dbReference>
<dbReference type="InterPro" id="IPR036388">
    <property type="entry name" value="WH-like_DNA-bd_sf"/>
</dbReference>
<feature type="region of interest" description="Disordered" evidence="3">
    <location>
        <begin position="338"/>
        <end position="364"/>
    </location>
</feature>
<dbReference type="InterPro" id="IPR041664">
    <property type="entry name" value="AAA_16"/>
</dbReference>
<dbReference type="PRINTS" id="PR00038">
    <property type="entry name" value="HTHLUXR"/>
</dbReference>
<protein>
    <submittedName>
        <fullName evidence="5">DNA-binding CsgD family transcriptional regulator</fullName>
    </submittedName>
</protein>
<evidence type="ECO:0000256" key="2">
    <source>
        <dbReference type="ARBA" id="ARBA00022840"/>
    </source>
</evidence>
<keyword evidence="5" id="KW-0238">DNA-binding</keyword>
<keyword evidence="2" id="KW-0067">ATP-binding</keyword>
<dbReference type="InterPro" id="IPR016032">
    <property type="entry name" value="Sig_transdc_resp-reg_C-effctor"/>
</dbReference>
<gene>
    <name evidence="5" type="ORF">J2853_003383</name>
</gene>
<evidence type="ECO:0000256" key="1">
    <source>
        <dbReference type="ARBA" id="ARBA00022741"/>
    </source>
</evidence>
<dbReference type="CDD" id="cd06170">
    <property type="entry name" value="LuxR_C_like"/>
    <property type="match status" value="1"/>
</dbReference>
<dbReference type="InterPro" id="IPR000792">
    <property type="entry name" value="Tscrpt_reg_LuxR_C"/>
</dbReference>
<feature type="domain" description="HTH luxR-type" evidence="4">
    <location>
        <begin position="693"/>
        <end position="758"/>
    </location>
</feature>
<dbReference type="Proteomes" id="UP001225356">
    <property type="component" value="Unassembled WGS sequence"/>
</dbReference>
<evidence type="ECO:0000259" key="4">
    <source>
        <dbReference type="PROSITE" id="PS50043"/>
    </source>
</evidence>
<keyword evidence="6" id="KW-1185">Reference proteome</keyword>
<dbReference type="Pfam" id="PF00196">
    <property type="entry name" value="GerE"/>
    <property type="match status" value="1"/>
</dbReference>
<evidence type="ECO:0000256" key="3">
    <source>
        <dbReference type="SAM" id="MobiDB-lite"/>
    </source>
</evidence>
<proteinExistence type="predicted"/>
<dbReference type="InterPro" id="IPR027417">
    <property type="entry name" value="P-loop_NTPase"/>
</dbReference>
<comment type="caution">
    <text evidence="5">The sequence shown here is derived from an EMBL/GenBank/DDBJ whole genome shotgun (WGS) entry which is preliminary data.</text>
</comment>